<dbReference type="Pfam" id="PF00395">
    <property type="entry name" value="SLH"/>
    <property type="match status" value="2"/>
</dbReference>
<name>A0A917M5W4_9BACL</name>
<evidence type="ECO:0000259" key="3">
    <source>
        <dbReference type="PROSITE" id="PS51272"/>
    </source>
</evidence>
<dbReference type="InterPro" id="IPR029410">
    <property type="entry name" value="CAP_assoc"/>
</dbReference>
<dbReference type="SUPFAM" id="SSF55797">
    <property type="entry name" value="PR-1-like"/>
    <property type="match status" value="1"/>
</dbReference>
<dbReference type="EMBL" id="BMHY01000009">
    <property type="protein sequence ID" value="GGG80985.1"/>
    <property type="molecule type" value="Genomic_DNA"/>
</dbReference>
<dbReference type="Proteomes" id="UP000600247">
    <property type="component" value="Unassembled WGS sequence"/>
</dbReference>
<keyword evidence="2" id="KW-0732">Signal</keyword>
<dbReference type="Pfam" id="PF14504">
    <property type="entry name" value="CAP_assoc_N"/>
    <property type="match status" value="1"/>
</dbReference>
<gene>
    <name evidence="4" type="ORF">GCM10010918_42750</name>
</gene>
<comment type="caution">
    <text evidence="4">The sequence shown here is derived from an EMBL/GenBank/DDBJ whole genome shotgun (WGS) entry which is preliminary data.</text>
</comment>
<dbReference type="CDD" id="cd05379">
    <property type="entry name" value="CAP_bacterial"/>
    <property type="match status" value="1"/>
</dbReference>
<feature type="chain" id="PRO_5038689175" description="SLH domain-containing protein" evidence="2">
    <location>
        <begin position="32"/>
        <end position="483"/>
    </location>
</feature>
<accession>A0A917M5W4</accession>
<reference evidence="4 5" key="1">
    <citation type="journal article" date="2014" name="Int. J. Syst. Evol. Microbiol.">
        <title>Complete genome sequence of Corynebacterium casei LMG S-19264T (=DSM 44701T), isolated from a smear-ripened cheese.</title>
        <authorList>
            <consortium name="US DOE Joint Genome Institute (JGI-PGF)"/>
            <person name="Walter F."/>
            <person name="Albersmeier A."/>
            <person name="Kalinowski J."/>
            <person name="Ruckert C."/>
        </authorList>
    </citation>
    <scope>NUCLEOTIDE SEQUENCE [LARGE SCALE GENOMIC DNA]</scope>
    <source>
        <strain evidence="4 5">CGMCC 1.15286</strain>
    </source>
</reference>
<sequence>MPRLSRARTTIIFLSVVLGLAALFPSQPSLAQASPSTGANAITAPNTDKFPDTKNHWASTYIAWAVEQNLAAGYEDGKFRPDRNINEAEFLALLLRAYGNNETAAAGVPWYEPYYSYAKQQGWPLIYDVADNSSFRRGQAALLMASAATGKRLTEKEAIQWLLDEKLTTGRTAPTVTGFYPQGTLTRAEALTFLYRLSQHSERLSPTKLPPEAANPAALQGIAIGDTLAKTKMVLGEPQRSDETKEGFTWQVYNDDYSRFAMIGTRGSKVVALFSNTAANWEVKPKIKLGTTLSEAIAIIGSKNGHENEFDYTFVSGSITTTLFIDRLDGNRIIGIMQTDSSAYGKPGNSSSSTLQGNYEQLSFDLANAERSRRGISLFTQDTKASKSARAHSQDMADRKYFSHDNPDSQSPFDRMKAQGITYRSAAENIAAGQTDSMYAHYSWINSPGHRSNLLSKNLTRLGTGVAFGGYYGVYYTQNFYTP</sequence>
<dbReference type="PANTHER" id="PTHR31157:SF1">
    <property type="entry name" value="SCP DOMAIN-CONTAINING PROTEIN"/>
    <property type="match status" value="1"/>
</dbReference>
<feature type="signal peptide" evidence="2">
    <location>
        <begin position="1"/>
        <end position="31"/>
    </location>
</feature>
<dbReference type="AlphaFoldDB" id="A0A917M5W4"/>
<organism evidence="4 5">
    <name type="scientific">Paenibacillus radicis</name>
    <name type="common">ex Gao et al. 2016</name>
    <dbReference type="NCBI Taxonomy" id="1737354"/>
    <lineage>
        <taxon>Bacteria</taxon>
        <taxon>Bacillati</taxon>
        <taxon>Bacillota</taxon>
        <taxon>Bacilli</taxon>
        <taxon>Bacillales</taxon>
        <taxon>Paenibacillaceae</taxon>
        <taxon>Paenibacillus</taxon>
    </lineage>
</organism>
<evidence type="ECO:0000313" key="4">
    <source>
        <dbReference type="EMBL" id="GGG80985.1"/>
    </source>
</evidence>
<dbReference type="InterPro" id="IPR014044">
    <property type="entry name" value="CAP_dom"/>
</dbReference>
<feature type="compositionally biased region" description="Basic and acidic residues" evidence="1">
    <location>
        <begin position="392"/>
        <end position="407"/>
    </location>
</feature>
<feature type="domain" description="SLH" evidence="3">
    <location>
        <begin position="45"/>
        <end position="108"/>
    </location>
</feature>
<dbReference type="PANTHER" id="PTHR31157">
    <property type="entry name" value="SCP DOMAIN-CONTAINING PROTEIN"/>
    <property type="match status" value="1"/>
</dbReference>
<keyword evidence="5" id="KW-1185">Reference proteome</keyword>
<dbReference type="InterPro" id="IPR035940">
    <property type="entry name" value="CAP_sf"/>
</dbReference>
<evidence type="ECO:0000313" key="5">
    <source>
        <dbReference type="Proteomes" id="UP000600247"/>
    </source>
</evidence>
<protein>
    <recommendedName>
        <fullName evidence="3">SLH domain-containing protein</fullName>
    </recommendedName>
</protein>
<evidence type="ECO:0000256" key="2">
    <source>
        <dbReference type="SAM" id="SignalP"/>
    </source>
</evidence>
<evidence type="ECO:0000256" key="1">
    <source>
        <dbReference type="SAM" id="MobiDB-lite"/>
    </source>
</evidence>
<dbReference type="PROSITE" id="PS51272">
    <property type="entry name" value="SLH"/>
    <property type="match status" value="2"/>
</dbReference>
<dbReference type="Pfam" id="PF00188">
    <property type="entry name" value="CAP"/>
    <property type="match status" value="1"/>
</dbReference>
<feature type="region of interest" description="Disordered" evidence="1">
    <location>
        <begin position="378"/>
        <end position="413"/>
    </location>
</feature>
<proteinExistence type="predicted"/>
<dbReference type="InterPro" id="IPR001119">
    <property type="entry name" value="SLH_dom"/>
</dbReference>
<dbReference type="Gene3D" id="3.40.33.10">
    <property type="entry name" value="CAP"/>
    <property type="match status" value="1"/>
</dbReference>
<feature type="domain" description="SLH" evidence="3">
    <location>
        <begin position="142"/>
        <end position="208"/>
    </location>
</feature>
<dbReference type="RefSeq" id="WP_188891232.1">
    <property type="nucleotide sequence ID" value="NZ_BMHY01000009.1"/>
</dbReference>